<dbReference type="GO" id="GO:0005789">
    <property type="term" value="C:endoplasmic reticulum membrane"/>
    <property type="evidence" value="ECO:0007669"/>
    <property type="project" value="TreeGrafter"/>
</dbReference>
<dbReference type="PANTHER" id="PTHR16213:SF78">
    <property type="entry name" value="SELENOPROTEIN N"/>
    <property type="match status" value="1"/>
</dbReference>
<keyword evidence="2" id="KW-0812">Transmembrane</keyword>
<dbReference type="Proteomes" id="UP000298787">
    <property type="component" value="Chromosome 18"/>
</dbReference>
<evidence type="ECO:0000313" key="3">
    <source>
        <dbReference type="EMBL" id="TKS86664.1"/>
    </source>
</evidence>
<feature type="region of interest" description="Disordered" evidence="1">
    <location>
        <begin position="1"/>
        <end position="28"/>
    </location>
</feature>
<protein>
    <submittedName>
        <fullName evidence="3">Selenoprotein N</fullName>
    </submittedName>
</protein>
<gene>
    <name evidence="3" type="ORF">D9C73_020782</name>
</gene>
<keyword evidence="2" id="KW-1133">Transmembrane helix</keyword>
<dbReference type="GO" id="GO:0048741">
    <property type="term" value="P:skeletal muscle fiber development"/>
    <property type="evidence" value="ECO:0007669"/>
    <property type="project" value="TreeGrafter"/>
</dbReference>
<keyword evidence="2" id="KW-0472">Membrane</keyword>
<name>A0A4U5VEP9_COLLU</name>
<dbReference type="GO" id="GO:0055074">
    <property type="term" value="P:calcium ion homeostasis"/>
    <property type="evidence" value="ECO:0007669"/>
    <property type="project" value="TreeGrafter"/>
</dbReference>
<evidence type="ECO:0000256" key="1">
    <source>
        <dbReference type="SAM" id="MobiDB-lite"/>
    </source>
</evidence>
<dbReference type="EMBL" id="CM014095">
    <property type="protein sequence ID" value="TKS86664.1"/>
    <property type="molecule type" value="Genomic_DNA"/>
</dbReference>
<proteinExistence type="predicted"/>
<sequence length="616" mass="69530">MAADVDKKPTEDGSRITPQSEHRSPGSGSWISKALWTLLVVVAVPLLAFGIKYYQDAQLLKRHEESIRTLGAEGLFLFSSLDTDHDLYLSPEEFKPIAEKLTGITPPVDFEEEVTHDPNGETLILEAKMQPLLLDSMTKSKDGFLGVSHSSLNGLRSWKSPAVPSSSFSASQFRAFLPPKNKVDVGDTWWVIPSELNIFTGYLPNNRYHPPSPKGNKEVLIHSLLNMFHPRPFIKSRFAPQGTVACIRASNDFYYDIIFSTSRESTDSVSRRRATLLMRETTIHAEFQLNDVPDFPFWFTPGQFTGNIILSKDASHVRHFQLYVPNDRSLNVDMEWLYGASESSNMEVDIGYLPQLELQSTGPSTPSVIMDEEGNIIDSRDTSREPIQFVFEDIHWTSELSRQEATRRLDVTFYPFKRVNVNEAFIQHAVALSRPFHCSPCAPSQVSYLPFSEAFERAEAENKLQNHSVHDINRSELSIFGVSFCRTSVGSGRTLRETVLESSPVLALLNQSFISSWSLVKELENMQADEQNRKLSEKARLHLESYNFPVEMMVALPNGTIVHHINANYFLDQTSMKPEEEGATFSFSGGFEDPSTSTYISFLKEGLEKAKEYLAQ</sequence>
<dbReference type="STRING" id="240159.A0A4U5VEP9"/>
<dbReference type="PANTHER" id="PTHR16213">
    <property type="entry name" value="SELENOPROTEIN N"/>
    <property type="match status" value="1"/>
</dbReference>
<accession>A0A4U5VEP9</accession>
<keyword evidence="4" id="KW-1185">Reference proteome</keyword>
<reference evidence="3 4" key="1">
    <citation type="submission" date="2019-01" db="EMBL/GenBank/DDBJ databases">
        <title>Genome Assembly of Collichthys lucidus.</title>
        <authorList>
            <person name="Cai M."/>
            <person name="Xiao S."/>
        </authorList>
    </citation>
    <scope>NUCLEOTIDE SEQUENCE [LARGE SCALE GENOMIC DNA]</scope>
    <source>
        <strain evidence="3">JT15FE1705JMU</strain>
        <tissue evidence="3">Muscle</tissue>
    </source>
</reference>
<feature type="compositionally biased region" description="Basic and acidic residues" evidence="1">
    <location>
        <begin position="1"/>
        <end position="24"/>
    </location>
</feature>
<evidence type="ECO:0000313" key="4">
    <source>
        <dbReference type="Proteomes" id="UP000298787"/>
    </source>
</evidence>
<feature type="transmembrane region" description="Helical" evidence="2">
    <location>
        <begin position="34"/>
        <end position="54"/>
    </location>
</feature>
<organism evidence="3 4">
    <name type="scientific">Collichthys lucidus</name>
    <name type="common">Big head croaker</name>
    <name type="synonym">Sciaena lucida</name>
    <dbReference type="NCBI Taxonomy" id="240159"/>
    <lineage>
        <taxon>Eukaryota</taxon>
        <taxon>Metazoa</taxon>
        <taxon>Chordata</taxon>
        <taxon>Craniata</taxon>
        <taxon>Vertebrata</taxon>
        <taxon>Euteleostomi</taxon>
        <taxon>Actinopterygii</taxon>
        <taxon>Neopterygii</taxon>
        <taxon>Teleostei</taxon>
        <taxon>Neoteleostei</taxon>
        <taxon>Acanthomorphata</taxon>
        <taxon>Eupercaria</taxon>
        <taxon>Sciaenidae</taxon>
        <taxon>Collichthys</taxon>
    </lineage>
</organism>
<evidence type="ECO:0000256" key="2">
    <source>
        <dbReference type="SAM" id="Phobius"/>
    </source>
</evidence>
<dbReference type="AlphaFoldDB" id="A0A4U5VEP9"/>